<feature type="signal peptide" evidence="1">
    <location>
        <begin position="1"/>
        <end position="22"/>
    </location>
</feature>
<evidence type="ECO:0000313" key="4">
    <source>
        <dbReference type="Proteomes" id="UP001168528"/>
    </source>
</evidence>
<comment type="caution">
    <text evidence="3">The sequence shown here is derived from an EMBL/GenBank/DDBJ whole genome shotgun (WGS) entry which is preliminary data.</text>
</comment>
<evidence type="ECO:0000256" key="1">
    <source>
        <dbReference type="SAM" id="SignalP"/>
    </source>
</evidence>
<reference evidence="3" key="1">
    <citation type="submission" date="2023-07" db="EMBL/GenBank/DDBJ databases">
        <title>The genome sequence of Rhodocytophaga aerolata KACC 12507.</title>
        <authorList>
            <person name="Zhang X."/>
        </authorList>
    </citation>
    <scope>NUCLEOTIDE SEQUENCE</scope>
    <source>
        <strain evidence="3">KACC 12507</strain>
    </source>
</reference>
<dbReference type="InterPro" id="IPR030392">
    <property type="entry name" value="S74_ICA"/>
</dbReference>
<proteinExistence type="predicted"/>
<name>A0ABT8RDI3_9BACT</name>
<organism evidence="3 4">
    <name type="scientific">Rhodocytophaga aerolata</name>
    <dbReference type="NCBI Taxonomy" id="455078"/>
    <lineage>
        <taxon>Bacteria</taxon>
        <taxon>Pseudomonadati</taxon>
        <taxon>Bacteroidota</taxon>
        <taxon>Cytophagia</taxon>
        <taxon>Cytophagales</taxon>
        <taxon>Rhodocytophagaceae</taxon>
        <taxon>Rhodocytophaga</taxon>
    </lineage>
</organism>
<keyword evidence="4" id="KW-1185">Reference proteome</keyword>
<gene>
    <name evidence="3" type="ORF">Q0590_27980</name>
</gene>
<evidence type="ECO:0000313" key="3">
    <source>
        <dbReference type="EMBL" id="MDO1450152.1"/>
    </source>
</evidence>
<keyword evidence="1" id="KW-0732">Signal</keyword>
<dbReference type="InterPro" id="IPR036388">
    <property type="entry name" value="WH-like_DNA-bd_sf"/>
</dbReference>
<sequence>MKKRKIVFAALLLCAATFSANAQWSLTGNTGTNSSTNFIGTRDSRDLTFRTNNIPRMYISSYGGVGIIDPGSNPNSNSHPILLYFQKTSPGPAIQIGMQSTTNASPAIYAATTGTGNAIWGSASQAGSSGVYGVNSNGYGLQGNSYSSYGLVTRSTNYYGMVAIGQTYAAYFVGGVFASNGYHAPSDQKLKQNIEDVTSARDIISQLHPKKYYYRQDGHHKLMKLPHEQQYGLLAQEVEKVLPGLVKDTKFEPPLEAAPTKMGEDGKFDLQTEAKAETVEFKAVNYVGSYPDKRYARTARTASRATGENNSSG</sequence>
<accession>A0ABT8RDI3</accession>
<dbReference type="Proteomes" id="UP001168528">
    <property type="component" value="Unassembled WGS sequence"/>
</dbReference>
<dbReference type="PROSITE" id="PS51688">
    <property type="entry name" value="ICA"/>
    <property type="match status" value="1"/>
</dbReference>
<dbReference type="RefSeq" id="WP_302040955.1">
    <property type="nucleotide sequence ID" value="NZ_JAUKPO010000026.1"/>
</dbReference>
<feature type="domain" description="Peptidase S74" evidence="2">
    <location>
        <begin position="186"/>
        <end position="311"/>
    </location>
</feature>
<feature type="chain" id="PRO_5045920814" evidence="1">
    <location>
        <begin position="23"/>
        <end position="313"/>
    </location>
</feature>
<evidence type="ECO:0000259" key="2">
    <source>
        <dbReference type="PROSITE" id="PS51688"/>
    </source>
</evidence>
<protein>
    <submittedName>
        <fullName evidence="3">Tail fiber domain-containing protein</fullName>
    </submittedName>
</protein>
<dbReference type="Gene3D" id="1.10.10.10">
    <property type="entry name" value="Winged helix-like DNA-binding domain superfamily/Winged helix DNA-binding domain"/>
    <property type="match status" value="1"/>
</dbReference>
<dbReference type="Pfam" id="PF13884">
    <property type="entry name" value="Peptidase_S74"/>
    <property type="match status" value="1"/>
</dbReference>
<dbReference type="EMBL" id="JAUKPO010000026">
    <property type="protein sequence ID" value="MDO1450152.1"/>
    <property type="molecule type" value="Genomic_DNA"/>
</dbReference>